<name>A0A382LIN8_9ZZZZ</name>
<evidence type="ECO:0000313" key="3">
    <source>
        <dbReference type="EMBL" id="SVC36559.1"/>
    </source>
</evidence>
<organism evidence="3">
    <name type="scientific">marine metagenome</name>
    <dbReference type="NCBI Taxonomy" id="408172"/>
    <lineage>
        <taxon>unclassified sequences</taxon>
        <taxon>metagenomes</taxon>
        <taxon>ecological metagenomes</taxon>
    </lineage>
</organism>
<evidence type="ECO:0000256" key="1">
    <source>
        <dbReference type="ARBA" id="ARBA00022729"/>
    </source>
</evidence>
<dbReference type="PANTHER" id="PTHR35936:SF17">
    <property type="entry name" value="ARGININE-BINDING EXTRACELLULAR PROTEIN ARTP"/>
    <property type="match status" value="1"/>
</dbReference>
<feature type="non-terminal residue" evidence="3">
    <location>
        <position position="1"/>
    </location>
</feature>
<dbReference type="PANTHER" id="PTHR35936">
    <property type="entry name" value="MEMBRANE-BOUND LYTIC MUREIN TRANSGLYCOSYLASE F"/>
    <property type="match status" value="1"/>
</dbReference>
<dbReference type="InterPro" id="IPR001638">
    <property type="entry name" value="Solute-binding_3/MltF_N"/>
</dbReference>
<feature type="domain" description="Solute-binding protein family 3/N-terminal" evidence="2">
    <location>
        <begin position="1"/>
        <end position="192"/>
    </location>
</feature>
<gene>
    <name evidence="3" type="ORF">METZ01_LOCUS289413</name>
</gene>
<dbReference type="SUPFAM" id="SSF53850">
    <property type="entry name" value="Periplasmic binding protein-like II"/>
    <property type="match status" value="1"/>
</dbReference>
<evidence type="ECO:0000259" key="2">
    <source>
        <dbReference type="SMART" id="SM00062"/>
    </source>
</evidence>
<accession>A0A382LIN8</accession>
<keyword evidence="1" id="KW-0732">Signal</keyword>
<dbReference type="SMART" id="SM00062">
    <property type="entry name" value="PBPb"/>
    <property type="match status" value="1"/>
</dbReference>
<protein>
    <recommendedName>
        <fullName evidence="2">Solute-binding protein family 3/N-terminal domain-containing protein</fullName>
    </recommendedName>
</protein>
<dbReference type="Gene3D" id="3.40.190.10">
    <property type="entry name" value="Periplasmic binding protein-like II"/>
    <property type="match status" value="2"/>
</dbReference>
<dbReference type="AlphaFoldDB" id="A0A382LIN8"/>
<proteinExistence type="predicted"/>
<dbReference type="EMBL" id="UINC01087303">
    <property type="protein sequence ID" value="SVC36559.1"/>
    <property type="molecule type" value="Genomic_DNA"/>
</dbReference>
<dbReference type="Pfam" id="PF00497">
    <property type="entry name" value="SBP_bac_3"/>
    <property type="match status" value="1"/>
</dbReference>
<reference evidence="3" key="1">
    <citation type="submission" date="2018-05" db="EMBL/GenBank/DDBJ databases">
        <authorList>
            <person name="Lanie J.A."/>
            <person name="Ng W.-L."/>
            <person name="Kazmierczak K.M."/>
            <person name="Andrzejewski T.M."/>
            <person name="Davidsen T.M."/>
            <person name="Wayne K.J."/>
            <person name="Tettelin H."/>
            <person name="Glass J.I."/>
            <person name="Rusch D."/>
            <person name="Podicherti R."/>
            <person name="Tsui H.-C.T."/>
            <person name="Winkler M.E."/>
        </authorList>
    </citation>
    <scope>NUCLEOTIDE SEQUENCE</scope>
</reference>
<sequence>KLAEMLGVKLELVKVGSPDRIPFVSTGKIDIVMGALTRNYKRQKIVDYSVPVHTEVFGALSTNKKPFKTVMDMNSSSVKLVQVRGTMPAAWAKKNLPKAKILLLDNYPDAIRTISQGRADAIVDVIDFLGEQMNKHKNVQWHVVDKAIDTWYCGIGVQKGNHTLQQWLNVALFTLHRSGFVDDTWKKWFGIGQVHSVQPQPYF</sequence>